<keyword evidence="1" id="KW-0175">Coiled coil</keyword>
<organism evidence="2 3">
    <name type="scientific">Cryptosporangium minutisporangium</name>
    <dbReference type="NCBI Taxonomy" id="113569"/>
    <lineage>
        <taxon>Bacteria</taxon>
        <taxon>Bacillati</taxon>
        <taxon>Actinomycetota</taxon>
        <taxon>Actinomycetes</taxon>
        <taxon>Cryptosporangiales</taxon>
        <taxon>Cryptosporangiaceae</taxon>
        <taxon>Cryptosporangium</taxon>
    </lineage>
</organism>
<evidence type="ECO:0000256" key="1">
    <source>
        <dbReference type="SAM" id="Coils"/>
    </source>
</evidence>
<proteinExistence type="predicted"/>
<evidence type="ECO:0000313" key="3">
    <source>
        <dbReference type="Proteomes" id="UP001501676"/>
    </source>
</evidence>
<gene>
    <name evidence="2" type="ORF">GCM10020369_05220</name>
</gene>
<evidence type="ECO:0000313" key="2">
    <source>
        <dbReference type="EMBL" id="GAA3382622.1"/>
    </source>
</evidence>
<name>A0ABP6SQ39_9ACTN</name>
<dbReference type="EMBL" id="BAAAYN010000003">
    <property type="protein sequence ID" value="GAA3382622.1"/>
    <property type="molecule type" value="Genomic_DNA"/>
</dbReference>
<comment type="caution">
    <text evidence="2">The sequence shown here is derived from an EMBL/GenBank/DDBJ whole genome shotgun (WGS) entry which is preliminary data.</text>
</comment>
<reference evidence="3" key="1">
    <citation type="journal article" date="2019" name="Int. J. Syst. Evol. Microbiol.">
        <title>The Global Catalogue of Microorganisms (GCM) 10K type strain sequencing project: providing services to taxonomists for standard genome sequencing and annotation.</title>
        <authorList>
            <consortium name="The Broad Institute Genomics Platform"/>
            <consortium name="The Broad Institute Genome Sequencing Center for Infectious Disease"/>
            <person name="Wu L."/>
            <person name="Ma J."/>
        </authorList>
    </citation>
    <scope>NUCLEOTIDE SEQUENCE [LARGE SCALE GENOMIC DNA]</scope>
    <source>
        <strain evidence="3">JCM 9458</strain>
    </source>
</reference>
<keyword evidence="3" id="KW-1185">Reference proteome</keyword>
<accession>A0ABP6SQ39</accession>
<protein>
    <submittedName>
        <fullName evidence="2">Uncharacterized protein</fullName>
    </submittedName>
</protein>
<dbReference type="Proteomes" id="UP001501676">
    <property type="component" value="Unassembled WGS sequence"/>
</dbReference>
<feature type="coiled-coil region" evidence="1">
    <location>
        <begin position="153"/>
        <end position="180"/>
    </location>
</feature>
<sequence length="222" mass="23154">MLYADAARRLADYARRLVPTGRDQQIGDSVREALHAQQVVDRLVALAVAVERANGATWTQIAEAADVDPATAQERWGRPAAGILAGAARGLGPARLRAAGAESSAALAEDLDDWVLEHRQGDDPASLDPERPVSGRLTGGTTPTIGPATPAALRALAAAAEDLADRVQATQAALNAANDDATRRVGWGRLEEAAGAARRAAVTLLATASELAAIRVGRRPRR</sequence>